<protein>
    <submittedName>
        <fullName evidence="2">Uncharacterized protein</fullName>
    </submittedName>
</protein>
<comment type="caution">
    <text evidence="2">The sequence shown here is derived from an EMBL/GenBank/DDBJ whole genome shotgun (WGS) entry which is preliminary data.</text>
</comment>
<dbReference type="AlphaFoldDB" id="A0A2T7PJ26"/>
<proteinExistence type="predicted"/>
<dbReference type="EMBL" id="PZQS01000003">
    <property type="protein sequence ID" value="PVD33431.1"/>
    <property type="molecule type" value="Genomic_DNA"/>
</dbReference>
<sequence>MCLADDVTVKTLRNLVVDNRSKRTCHGFPCMYSHLAEYAARRASMQTFLNMIRECANNPHCSPGEMNAPPQHHPDSPTPPRHHPDTTPTKHVQDKGREVLEMAWMGAISRGGRGRKEEKREIVLVSLGKRCGQVGVGWR</sequence>
<feature type="region of interest" description="Disordered" evidence="1">
    <location>
        <begin position="59"/>
        <end position="96"/>
    </location>
</feature>
<dbReference type="Proteomes" id="UP000245119">
    <property type="component" value="Linkage Group LG3"/>
</dbReference>
<accession>A0A2T7PJ26</accession>
<evidence type="ECO:0000313" key="2">
    <source>
        <dbReference type="EMBL" id="PVD33431.1"/>
    </source>
</evidence>
<evidence type="ECO:0000256" key="1">
    <source>
        <dbReference type="SAM" id="MobiDB-lite"/>
    </source>
</evidence>
<keyword evidence="3" id="KW-1185">Reference proteome</keyword>
<evidence type="ECO:0000313" key="3">
    <source>
        <dbReference type="Proteomes" id="UP000245119"/>
    </source>
</evidence>
<organism evidence="2 3">
    <name type="scientific">Pomacea canaliculata</name>
    <name type="common">Golden apple snail</name>
    <dbReference type="NCBI Taxonomy" id="400727"/>
    <lineage>
        <taxon>Eukaryota</taxon>
        <taxon>Metazoa</taxon>
        <taxon>Spiralia</taxon>
        <taxon>Lophotrochozoa</taxon>
        <taxon>Mollusca</taxon>
        <taxon>Gastropoda</taxon>
        <taxon>Caenogastropoda</taxon>
        <taxon>Architaenioglossa</taxon>
        <taxon>Ampullarioidea</taxon>
        <taxon>Ampullariidae</taxon>
        <taxon>Pomacea</taxon>
    </lineage>
</organism>
<name>A0A2T7PJ26_POMCA</name>
<reference evidence="2 3" key="1">
    <citation type="submission" date="2018-04" db="EMBL/GenBank/DDBJ databases">
        <title>The genome of golden apple snail Pomacea canaliculata provides insight into stress tolerance and invasive adaptation.</title>
        <authorList>
            <person name="Liu C."/>
            <person name="Liu B."/>
            <person name="Ren Y."/>
            <person name="Zhang Y."/>
            <person name="Wang H."/>
            <person name="Li S."/>
            <person name="Jiang F."/>
            <person name="Yin L."/>
            <person name="Zhang G."/>
            <person name="Qian W."/>
            <person name="Fan W."/>
        </authorList>
    </citation>
    <scope>NUCLEOTIDE SEQUENCE [LARGE SCALE GENOMIC DNA]</scope>
    <source>
        <strain evidence="2">SZHN2017</strain>
        <tissue evidence="2">Muscle</tissue>
    </source>
</reference>
<gene>
    <name evidence="2" type="ORF">C0Q70_04687</name>
</gene>